<keyword evidence="2" id="KW-1185">Reference proteome</keyword>
<proteinExistence type="predicted"/>
<protein>
    <submittedName>
        <fullName evidence="1">Uncharacterized protein</fullName>
    </submittedName>
</protein>
<dbReference type="InterPro" id="IPR032675">
    <property type="entry name" value="LRR_dom_sf"/>
</dbReference>
<dbReference type="Gene3D" id="3.80.10.10">
    <property type="entry name" value="Ribonuclease Inhibitor"/>
    <property type="match status" value="1"/>
</dbReference>
<evidence type="ECO:0000313" key="2">
    <source>
        <dbReference type="Proteomes" id="UP001457282"/>
    </source>
</evidence>
<evidence type="ECO:0000313" key="1">
    <source>
        <dbReference type="EMBL" id="KAK9942988.1"/>
    </source>
</evidence>
<dbReference type="PANTHER" id="PTHR11017">
    <property type="entry name" value="LEUCINE-RICH REPEAT-CONTAINING PROTEIN"/>
    <property type="match status" value="1"/>
</dbReference>
<comment type="caution">
    <text evidence="1">The sequence shown here is derived from an EMBL/GenBank/DDBJ whole genome shotgun (WGS) entry which is preliminary data.</text>
</comment>
<dbReference type="GO" id="GO:0006952">
    <property type="term" value="P:defense response"/>
    <property type="evidence" value="ECO:0007669"/>
    <property type="project" value="InterPro"/>
</dbReference>
<reference evidence="1 2" key="1">
    <citation type="journal article" date="2023" name="G3 (Bethesda)">
        <title>A chromosome-length genome assembly and annotation of blackberry (Rubus argutus, cv. 'Hillquist').</title>
        <authorList>
            <person name="Bruna T."/>
            <person name="Aryal R."/>
            <person name="Dudchenko O."/>
            <person name="Sargent D.J."/>
            <person name="Mead D."/>
            <person name="Buti M."/>
            <person name="Cavallini A."/>
            <person name="Hytonen T."/>
            <person name="Andres J."/>
            <person name="Pham M."/>
            <person name="Weisz D."/>
            <person name="Mascagni F."/>
            <person name="Usai G."/>
            <person name="Natali L."/>
            <person name="Bassil N."/>
            <person name="Fernandez G.E."/>
            <person name="Lomsadze A."/>
            <person name="Armour M."/>
            <person name="Olukolu B."/>
            <person name="Poorten T."/>
            <person name="Britton C."/>
            <person name="Davik J."/>
            <person name="Ashrafi H."/>
            <person name="Aiden E.L."/>
            <person name="Borodovsky M."/>
            <person name="Worthington M."/>
        </authorList>
    </citation>
    <scope>NUCLEOTIDE SEQUENCE [LARGE SCALE GENOMIC DNA]</scope>
    <source>
        <strain evidence="1">PI 553951</strain>
    </source>
</reference>
<name>A0AAW1Y4Z7_RUBAR</name>
<dbReference type="EMBL" id="JBEDUW010000002">
    <property type="protein sequence ID" value="KAK9942988.1"/>
    <property type="molecule type" value="Genomic_DNA"/>
</dbReference>
<dbReference type="PANTHER" id="PTHR11017:SF555">
    <property type="entry name" value="TIR-NBS-LRR RCT1-LIKE RESISTANCE PROTEIN"/>
    <property type="match status" value="1"/>
</dbReference>
<sequence>MGREIVRRESLDEPGKRSRLWLPKDINYVLSKNTGTEAIEGIFVDSTDESGVEVDVNAKSFSVMSKLRYLKINCRHLPNGLDYLPNSLRILKWTGVNKLPNDMGHLLNCLEKLDVSGTGIRELPSSIGLLKNLQELSFRGCKEQSPKSWNMIFNPFQFLKPLPPSIWSGIYWSLEANGMKSKLDLPALYFGERSGAPPVSGHGAQPVSDHIWFLYAHRDRYFFDNWQDIYYKLEFSFKHYKDLNENVKVKKCGVRMIYEEDAEELRQTLWK</sequence>
<dbReference type="SUPFAM" id="SSF52047">
    <property type="entry name" value="RNI-like"/>
    <property type="match status" value="1"/>
</dbReference>
<dbReference type="AlphaFoldDB" id="A0AAW1Y4Z7"/>
<organism evidence="1 2">
    <name type="scientific">Rubus argutus</name>
    <name type="common">Southern blackberry</name>
    <dbReference type="NCBI Taxonomy" id="59490"/>
    <lineage>
        <taxon>Eukaryota</taxon>
        <taxon>Viridiplantae</taxon>
        <taxon>Streptophyta</taxon>
        <taxon>Embryophyta</taxon>
        <taxon>Tracheophyta</taxon>
        <taxon>Spermatophyta</taxon>
        <taxon>Magnoliopsida</taxon>
        <taxon>eudicotyledons</taxon>
        <taxon>Gunneridae</taxon>
        <taxon>Pentapetalae</taxon>
        <taxon>rosids</taxon>
        <taxon>fabids</taxon>
        <taxon>Rosales</taxon>
        <taxon>Rosaceae</taxon>
        <taxon>Rosoideae</taxon>
        <taxon>Rosoideae incertae sedis</taxon>
        <taxon>Rubus</taxon>
    </lineage>
</organism>
<accession>A0AAW1Y4Z7</accession>
<dbReference type="InterPro" id="IPR044974">
    <property type="entry name" value="Disease_R_plants"/>
</dbReference>
<dbReference type="Proteomes" id="UP001457282">
    <property type="component" value="Unassembled WGS sequence"/>
</dbReference>
<gene>
    <name evidence="1" type="ORF">M0R45_008620</name>
</gene>